<dbReference type="HOGENOM" id="CLU_026945_0_2_1"/>
<evidence type="ECO:0000313" key="5">
    <source>
        <dbReference type="Proteomes" id="UP000000707"/>
    </source>
</evidence>
<dbReference type="OrthoDB" id="10258585at2759"/>
<dbReference type="KEGG" id="cten:18245917"/>
<keyword evidence="1" id="KW-0694">RNA-binding</keyword>
<gene>
    <name evidence="4" type="ORF">CANTEDRAFT_106814</name>
</gene>
<dbReference type="InterPro" id="IPR035979">
    <property type="entry name" value="RBD_domain_sf"/>
</dbReference>
<evidence type="ECO:0000313" key="4">
    <source>
        <dbReference type="EMBL" id="EGV63248.1"/>
    </source>
</evidence>
<dbReference type="PROSITE" id="PS50102">
    <property type="entry name" value="RRM"/>
    <property type="match status" value="1"/>
</dbReference>
<dbReference type="Pfam" id="PF00076">
    <property type="entry name" value="RRM_1"/>
    <property type="match status" value="1"/>
</dbReference>
<dbReference type="PANTHER" id="PTHR15608:SF0">
    <property type="entry name" value="HIV TAT-SPECIFIC FACTOR 1"/>
    <property type="match status" value="1"/>
</dbReference>
<dbReference type="Gene3D" id="3.30.70.330">
    <property type="match status" value="2"/>
</dbReference>
<evidence type="ECO:0000259" key="3">
    <source>
        <dbReference type="PROSITE" id="PS50102"/>
    </source>
</evidence>
<dbReference type="GeneID" id="18245917"/>
<dbReference type="SUPFAM" id="SSF54928">
    <property type="entry name" value="RNA-binding domain, RBD"/>
    <property type="match status" value="2"/>
</dbReference>
<organism evidence="5">
    <name type="scientific">Candida tenuis (strain ATCC 10573 / BCRC 21748 / CBS 615 / JCM 9827 / NBRC 10315 / NRRL Y-1498 / VKM Y-70)</name>
    <name type="common">Yeast</name>
    <name type="synonym">Yamadazyma tenuis</name>
    <dbReference type="NCBI Taxonomy" id="590646"/>
    <lineage>
        <taxon>Eukaryota</taxon>
        <taxon>Fungi</taxon>
        <taxon>Dikarya</taxon>
        <taxon>Ascomycota</taxon>
        <taxon>Saccharomycotina</taxon>
        <taxon>Pichiomycetes</taxon>
        <taxon>Debaryomycetaceae</taxon>
        <taxon>Yamadazyma</taxon>
    </lineage>
</organism>
<sequence>MDEFPPKPPAPGVILKDPLKLKDLDDRISFDNEKKQFIFTQVKGDKTFEYQYSFIVDKWIGITKHVLNQDELEEEANKEEIKQLKKQKISEIKQEKDKLKSMSSRSTGIFISNLPQSITVDELNEEFAKYGTISLDKGNSPRIKLYYDEKDKFKQEALIIYDNATSVDLAIQMMNQVKMKNNILNVEEAKFEPIEDKSQRADEIRSKFYSKVMVIENMFRKQEYKENTKLAEDIEEDIREECEKSGIKDILNVTFFPSDCVVTVKFKSSSSVDTIIESFDKRDYDGLKLNVHTFTGTRYT</sequence>
<evidence type="ECO:0000256" key="1">
    <source>
        <dbReference type="PROSITE-ProRule" id="PRU00176"/>
    </source>
</evidence>
<protein>
    <recommendedName>
        <fullName evidence="3">RRM domain-containing protein</fullName>
    </recommendedName>
</protein>
<proteinExistence type="predicted"/>
<dbReference type="SMART" id="SM00360">
    <property type="entry name" value="RRM"/>
    <property type="match status" value="2"/>
</dbReference>
<feature type="domain" description="RRM" evidence="3">
    <location>
        <begin position="107"/>
        <end position="191"/>
    </location>
</feature>
<feature type="coiled-coil region" evidence="2">
    <location>
        <begin position="62"/>
        <end position="105"/>
    </location>
</feature>
<dbReference type="eggNOG" id="KOG1548">
    <property type="taxonomic scope" value="Eukaryota"/>
</dbReference>
<dbReference type="RefSeq" id="XP_006687041.1">
    <property type="nucleotide sequence ID" value="XM_006686978.1"/>
</dbReference>
<dbReference type="GO" id="GO:0003723">
    <property type="term" value="F:RNA binding"/>
    <property type="evidence" value="ECO:0007669"/>
    <property type="project" value="UniProtKB-UniRule"/>
</dbReference>
<dbReference type="STRING" id="590646.G3B5J9"/>
<evidence type="ECO:0000256" key="2">
    <source>
        <dbReference type="SAM" id="Coils"/>
    </source>
</evidence>
<dbReference type="PANTHER" id="PTHR15608">
    <property type="entry name" value="SPLICING FACTOR U2AF-ASSOCIATED PROTEIN 2"/>
    <property type="match status" value="1"/>
</dbReference>
<dbReference type="InterPro" id="IPR000504">
    <property type="entry name" value="RRM_dom"/>
</dbReference>
<reference evidence="4 5" key="1">
    <citation type="journal article" date="2011" name="Proc. Natl. Acad. Sci. U.S.A.">
        <title>Comparative genomics of xylose-fermenting fungi for enhanced biofuel production.</title>
        <authorList>
            <person name="Wohlbach D.J."/>
            <person name="Kuo A."/>
            <person name="Sato T.K."/>
            <person name="Potts K.M."/>
            <person name="Salamov A.A."/>
            <person name="LaButti K.M."/>
            <person name="Sun H."/>
            <person name="Clum A."/>
            <person name="Pangilinan J.L."/>
            <person name="Lindquist E.A."/>
            <person name="Lucas S."/>
            <person name="Lapidus A."/>
            <person name="Jin M."/>
            <person name="Gunawan C."/>
            <person name="Balan V."/>
            <person name="Dale B.E."/>
            <person name="Jeffries T.W."/>
            <person name="Zinkel R."/>
            <person name="Barry K.W."/>
            <person name="Grigoriev I.V."/>
            <person name="Gasch A.P."/>
        </authorList>
    </citation>
    <scope>NUCLEOTIDE SEQUENCE [LARGE SCALE GENOMIC DNA]</scope>
    <source>
        <strain evidence="5">ATCC 10573 / BCRC 21748 / CBS 615 / JCM 9827 / NBRC 10315 / NRRL Y-1498 / VKM Y-70</strain>
    </source>
</reference>
<dbReference type="InterPro" id="IPR012677">
    <property type="entry name" value="Nucleotide-bd_a/b_plait_sf"/>
</dbReference>
<keyword evidence="5" id="KW-1185">Reference proteome</keyword>
<dbReference type="GO" id="GO:0005686">
    <property type="term" value="C:U2 snRNP"/>
    <property type="evidence" value="ECO:0007669"/>
    <property type="project" value="TreeGrafter"/>
</dbReference>
<dbReference type="GO" id="GO:0005684">
    <property type="term" value="C:U2-type spliceosomal complex"/>
    <property type="evidence" value="ECO:0007669"/>
    <property type="project" value="TreeGrafter"/>
</dbReference>
<name>G3B5J9_CANTC</name>
<accession>G3B5J9</accession>
<dbReference type="Proteomes" id="UP000000707">
    <property type="component" value="Unassembled WGS sequence"/>
</dbReference>
<keyword evidence="2" id="KW-0175">Coiled coil</keyword>
<dbReference type="InterPro" id="IPR034393">
    <property type="entry name" value="TatSF1-like"/>
</dbReference>
<dbReference type="EMBL" id="GL996524">
    <property type="protein sequence ID" value="EGV63248.1"/>
    <property type="molecule type" value="Genomic_DNA"/>
</dbReference>
<dbReference type="AlphaFoldDB" id="G3B5J9"/>